<proteinExistence type="predicted"/>
<dbReference type="Gene3D" id="3.40.630.30">
    <property type="match status" value="1"/>
</dbReference>
<evidence type="ECO:0000313" key="1">
    <source>
        <dbReference type="EMBL" id="NLR94794.1"/>
    </source>
</evidence>
<dbReference type="AlphaFoldDB" id="A0A7X8SR69"/>
<protein>
    <recommendedName>
        <fullName evidence="3">BioF2-like acetyltransferase domain-containing protein</fullName>
    </recommendedName>
</protein>
<keyword evidence="2" id="KW-1185">Reference proteome</keyword>
<dbReference type="RefSeq" id="WP_168885503.1">
    <property type="nucleotide sequence ID" value="NZ_JABAIL010000015.1"/>
</dbReference>
<comment type="caution">
    <text evidence="1">The sequence shown here is derived from an EMBL/GenBank/DDBJ whole genome shotgun (WGS) entry which is preliminary data.</text>
</comment>
<accession>A0A7X8SR69</accession>
<name>A0A7X8SR69_9BACT</name>
<dbReference type="Proteomes" id="UP000585050">
    <property type="component" value="Unassembled WGS sequence"/>
</dbReference>
<evidence type="ECO:0000313" key="2">
    <source>
        <dbReference type="Proteomes" id="UP000585050"/>
    </source>
</evidence>
<evidence type="ECO:0008006" key="3">
    <source>
        <dbReference type="Google" id="ProtNLM"/>
    </source>
</evidence>
<dbReference type="InterPro" id="IPR016181">
    <property type="entry name" value="Acyl_CoA_acyltransferase"/>
</dbReference>
<dbReference type="EMBL" id="JABAIL010000015">
    <property type="protein sequence ID" value="NLR94794.1"/>
    <property type="molecule type" value="Genomic_DNA"/>
</dbReference>
<sequence length="287" mass="34344">MQKHIFFKREYMDYHKDRFEDFSLVIRNQKGQICALFPASVDHGVVTSHKGLTFGGMLYPKHTFIQKILDWLTLIEQFYKRNGITEIHYKVMPSIYKLERGEEESYALFKNGWELTRRDYSQYFTRGRQDNIHRSRYQNQRKFNQKIQIKRVDEMTSFWKIVEENLLERYDLKPAHSLKEIQLLMNKFPEQIKVLGGFYENELIGGILFFETEQVLRIQYPTSNSKGKEVRIVDALLMHLISNYVYHYIDFGHSCEEDGTWLNESLSRYKSKFGTEGLACDFYMKVL</sequence>
<gene>
    <name evidence="1" type="ORF">HGP29_26550</name>
</gene>
<dbReference type="SUPFAM" id="SSF55729">
    <property type="entry name" value="Acyl-CoA N-acyltransferases (Nat)"/>
    <property type="match status" value="1"/>
</dbReference>
<reference evidence="1 2" key="1">
    <citation type="submission" date="2020-04" db="EMBL/GenBank/DDBJ databases">
        <title>Flammeovirga sp. SR4, a novel species isolated from seawater.</title>
        <authorList>
            <person name="Wang X."/>
        </authorList>
    </citation>
    <scope>NUCLEOTIDE SEQUENCE [LARGE SCALE GENOMIC DNA]</scope>
    <source>
        <strain evidence="1 2">SR4</strain>
    </source>
</reference>
<organism evidence="1 2">
    <name type="scientific">Flammeovirga agarivorans</name>
    <dbReference type="NCBI Taxonomy" id="2726742"/>
    <lineage>
        <taxon>Bacteria</taxon>
        <taxon>Pseudomonadati</taxon>
        <taxon>Bacteroidota</taxon>
        <taxon>Cytophagia</taxon>
        <taxon>Cytophagales</taxon>
        <taxon>Flammeovirgaceae</taxon>
        <taxon>Flammeovirga</taxon>
    </lineage>
</organism>